<feature type="region of interest" description="Disordered" evidence="7">
    <location>
        <begin position="17"/>
        <end position="58"/>
    </location>
</feature>
<feature type="compositionally biased region" description="Low complexity" evidence="7">
    <location>
        <begin position="29"/>
        <end position="57"/>
    </location>
</feature>
<feature type="domain" description="Nucleotide exchange factor Fes1" evidence="8">
    <location>
        <begin position="5"/>
        <end position="114"/>
    </location>
</feature>
<keyword evidence="10" id="KW-1185">Reference proteome</keyword>
<evidence type="ECO:0000313" key="9">
    <source>
        <dbReference type="EMBL" id="KAK4148906.1"/>
    </source>
</evidence>
<evidence type="ECO:0000256" key="3">
    <source>
        <dbReference type="ARBA" id="ARBA00022490"/>
    </source>
</evidence>
<protein>
    <recommendedName>
        <fullName evidence="8">Nucleotide exchange factor Fes1 domain-containing protein</fullName>
    </recommendedName>
</protein>
<comment type="similarity">
    <text evidence="2">Belongs to the FES1 family.</text>
</comment>
<evidence type="ECO:0000256" key="7">
    <source>
        <dbReference type="SAM" id="MobiDB-lite"/>
    </source>
</evidence>
<reference evidence="9" key="1">
    <citation type="journal article" date="2023" name="Mol. Phylogenet. Evol.">
        <title>Genome-scale phylogeny and comparative genomics of the fungal order Sordariales.</title>
        <authorList>
            <person name="Hensen N."/>
            <person name="Bonometti L."/>
            <person name="Westerberg I."/>
            <person name="Brannstrom I.O."/>
            <person name="Guillou S."/>
            <person name="Cros-Aarteil S."/>
            <person name="Calhoun S."/>
            <person name="Haridas S."/>
            <person name="Kuo A."/>
            <person name="Mondo S."/>
            <person name="Pangilinan J."/>
            <person name="Riley R."/>
            <person name="LaButti K."/>
            <person name="Andreopoulos B."/>
            <person name="Lipzen A."/>
            <person name="Chen C."/>
            <person name="Yan M."/>
            <person name="Daum C."/>
            <person name="Ng V."/>
            <person name="Clum A."/>
            <person name="Steindorff A."/>
            <person name="Ohm R.A."/>
            <person name="Martin F."/>
            <person name="Silar P."/>
            <person name="Natvig D.O."/>
            <person name="Lalanne C."/>
            <person name="Gautier V."/>
            <person name="Ament-Velasquez S.L."/>
            <person name="Kruys A."/>
            <person name="Hutchinson M.I."/>
            <person name="Powell A.J."/>
            <person name="Barry K."/>
            <person name="Miller A.N."/>
            <person name="Grigoriev I.V."/>
            <person name="Debuchy R."/>
            <person name="Gladieux P."/>
            <person name="Hiltunen Thoren M."/>
            <person name="Johannesson H."/>
        </authorList>
    </citation>
    <scope>NUCLEOTIDE SEQUENCE</scope>
    <source>
        <strain evidence="9">CBS 538.74</strain>
    </source>
</reference>
<dbReference type="EMBL" id="MU857236">
    <property type="protein sequence ID" value="KAK4148906.1"/>
    <property type="molecule type" value="Genomic_DNA"/>
</dbReference>
<evidence type="ECO:0000259" key="8">
    <source>
        <dbReference type="Pfam" id="PF08609"/>
    </source>
</evidence>
<comment type="caution">
    <text evidence="9">The sequence shown here is derived from an EMBL/GenBank/DDBJ whole genome shotgun (WGS) entry which is preliminary data.</text>
</comment>
<keyword evidence="3" id="KW-0963">Cytoplasm</keyword>
<keyword evidence="4" id="KW-0677">Repeat</keyword>
<comment type="subcellular location">
    <subcellularLocation>
        <location evidence="1">Cytoplasm</location>
    </subcellularLocation>
</comment>
<proteinExistence type="inferred from homology"/>
<reference evidence="9" key="2">
    <citation type="submission" date="2023-05" db="EMBL/GenBank/DDBJ databases">
        <authorList>
            <consortium name="Lawrence Berkeley National Laboratory"/>
            <person name="Steindorff A."/>
            <person name="Hensen N."/>
            <person name="Bonometti L."/>
            <person name="Westerberg I."/>
            <person name="Brannstrom I.O."/>
            <person name="Guillou S."/>
            <person name="Cros-Aarteil S."/>
            <person name="Calhoun S."/>
            <person name="Haridas S."/>
            <person name="Kuo A."/>
            <person name="Mondo S."/>
            <person name="Pangilinan J."/>
            <person name="Riley R."/>
            <person name="Labutti K."/>
            <person name="Andreopoulos B."/>
            <person name="Lipzen A."/>
            <person name="Chen C."/>
            <person name="Yanf M."/>
            <person name="Daum C."/>
            <person name="Ng V."/>
            <person name="Clum A."/>
            <person name="Ohm R."/>
            <person name="Martin F."/>
            <person name="Silar P."/>
            <person name="Natvig D."/>
            <person name="Lalanne C."/>
            <person name="Gautier V."/>
            <person name="Ament-Velasquez S.L."/>
            <person name="Kruys A."/>
            <person name="Hutchinson M.I."/>
            <person name="Powell A.J."/>
            <person name="Barry K."/>
            <person name="Miller A.N."/>
            <person name="Grigoriev I.V."/>
            <person name="Debuchy R."/>
            <person name="Gladieux P."/>
            <person name="Thoren M.H."/>
            <person name="Johannesson H."/>
        </authorList>
    </citation>
    <scope>NUCLEOTIDE SEQUENCE</scope>
    <source>
        <strain evidence="9">CBS 538.74</strain>
    </source>
</reference>
<comment type="function">
    <text evidence="6">Functions as a nucleotide exchange factor (NEF) for Hsp70 chaperones which accelerates the release of ADP. Required for fully efficient Hsp70-mediated folding of proteins.</text>
</comment>
<dbReference type="InterPro" id="IPR016024">
    <property type="entry name" value="ARM-type_fold"/>
</dbReference>
<evidence type="ECO:0000313" key="10">
    <source>
        <dbReference type="Proteomes" id="UP001302745"/>
    </source>
</evidence>
<dbReference type="GO" id="GO:0000774">
    <property type="term" value="F:adenyl-nucleotide exchange factor activity"/>
    <property type="evidence" value="ECO:0007669"/>
    <property type="project" value="TreeGrafter"/>
</dbReference>
<gene>
    <name evidence="9" type="ORF">C8A00DRAFT_38507</name>
</gene>
<dbReference type="FunFam" id="1.25.10.10:FF:000434">
    <property type="entry name" value="Hsp70 nucleotide exchange factor fes1"/>
    <property type="match status" value="1"/>
</dbReference>
<dbReference type="Proteomes" id="UP001302745">
    <property type="component" value="Unassembled WGS sequence"/>
</dbReference>
<accession>A0AAN6VEY7</accession>
<evidence type="ECO:0000256" key="2">
    <source>
        <dbReference type="ARBA" id="ARBA00011045"/>
    </source>
</evidence>
<name>A0AAN6VEY7_9PEZI</name>
<evidence type="ECO:0000256" key="1">
    <source>
        <dbReference type="ARBA" id="ARBA00004496"/>
    </source>
</evidence>
<dbReference type="InterPro" id="IPR050693">
    <property type="entry name" value="Hsp70_NEF-Inhibitors"/>
</dbReference>
<evidence type="ECO:0000256" key="6">
    <source>
        <dbReference type="ARBA" id="ARBA00024912"/>
    </source>
</evidence>
<organism evidence="9 10">
    <name type="scientific">Chaetomidium leptoderma</name>
    <dbReference type="NCBI Taxonomy" id="669021"/>
    <lineage>
        <taxon>Eukaryota</taxon>
        <taxon>Fungi</taxon>
        <taxon>Dikarya</taxon>
        <taxon>Ascomycota</taxon>
        <taxon>Pezizomycotina</taxon>
        <taxon>Sordariomycetes</taxon>
        <taxon>Sordariomycetidae</taxon>
        <taxon>Sordariales</taxon>
        <taxon>Chaetomiaceae</taxon>
        <taxon>Chaetomidium</taxon>
    </lineage>
</organism>
<dbReference type="InterPro" id="IPR013918">
    <property type="entry name" value="Nucleotide_exch_fac_Fes1"/>
</dbReference>
<dbReference type="Gene3D" id="1.25.10.10">
    <property type="entry name" value="Leucine-rich Repeat Variant"/>
    <property type="match status" value="1"/>
</dbReference>
<dbReference type="AlphaFoldDB" id="A0AAN6VEY7"/>
<dbReference type="GO" id="GO:0006417">
    <property type="term" value="P:regulation of translation"/>
    <property type="evidence" value="ECO:0007669"/>
    <property type="project" value="UniProtKB-KW"/>
</dbReference>
<evidence type="ECO:0000256" key="5">
    <source>
        <dbReference type="ARBA" id="ARBA00022845"/>
    </source>
</evidence>
<dbReference type="SUPFAM" id="SSF48371">
    <property type="entry name" value="ARM repeat"/>
    <property type="match status" value="1"/>
</dbReference>
<evidence type="ECO:0000256" key="4">
    <source>
        <dbReference type="ARBA" id="ARBA00022737"/>
    </source>
</evidence>
<dbReference type="Pfam" id="PF08609">
    <property type="entry name" value="Fes1"/>
    <property type="match status" value="1"/>
</dbReference>
<keyword evidence="5" id="KW-0810">Translation regulation</keyword>
<dbReference type="PANTHER" id="PTHR19316">
    <property type="entry name" value="PROTEIN FOLDING REGULATOR"/>
    <property type="match status" value="1"/>
</dbReference>
<dbReference type="GO" id="GO:0005783">
    <property type="term" value="C:endoplasmic reticulum"/>
    <property type="evidence" value="ECO:0007669"/>
    <property type="project" value="TreeGrafter"/>
</dbReference>
<dbReference type="PANTHER" id="PTHR19316:SF18">
    <property type="entry name" value="HSP70-BINDING PROTEIN 1"/>
    <property type="match status" value="1"/>
</dbReference>
<sequence length="241" mass="25489">MDRNLNNLLKWGIENSAPSSTAAGGPNGATGVTTHSSDTTTANDTPTDPSSTATPASNLNPELLSALFGGPSEADLMRAAMAAIRDPSVDLDNKLIAFDNFEQMIESLDNANNLEPLALWAPLIELLAHDERELRRMAAWCVGTAVQNNATSQARFLAHGGVPPLVGLATREGEDEAVRRKAVYALSSAVRNHQPAMDAAAEELKKAGHEHGKGDQLDASDMDAVDGVIDWLKEKAKGAKA</sequence>
<dbReference type="InterPro" id="IPR011989">
    <property type="entry name" value="ARM-like"/>
</dbReference>